<dbReference type="Gene3D" id="2.160.20.120">
    <property type="match status" value="1"/>
</dbReference>
<sequence>MATKKLHTSVHVGALTYDVDLPAGTIAVKVDPDADRTTVRVSTIDDIGQAADMVTGATFTETAGRLTVRLPKPPAVTHVNGGSISVIQNLGIVTGSVTGVVIDRFGNVQAGGGTAIVGAVAPIVVEVTVPPGSGLVAAGQSCDVIAVGQLHTAWVNTMSGNVHLDAVFAPEVKSMSGDIRVGHLTGDGRFSTMSGDIHVNAAAPVNVRASSMSGDVTVTGPAATVHARSMSGRVRTRD</sequence>
<keyword evidence="3" id="KW-1185">Reference proteome</keyword>
<reference evidence="2 3" key="1">
    <citation type="journal article" date="2019" name="Int. J. Syst. Evol. Microbiol.">
        <title>The Global Catalogue of Microorganisms (GCM) 10K type strain sequencing project: providing services to taxonomists for standard genome sequencing and annotation.</title>
        <authorList>
            <consortium name="The Broad Institute Genomics Platform"/>
            <consortium name="The Broad Institute Genome Sequencing Center for Infectious Disease"/>
            <person name="Wu L."/>
            <person name="Ma J."/>
        </authorList>
    </citation>
    <scope>NUCLEOTIDE SEQUENCE [LARGE SCALE GENOMIC DNA]</scope>
    <source>
        <strain evidence="2 3">JCM 3367</strain>
    </source>
</reference>
<dbReference type="EMBL" id="BAAARY010000005">
    <property type="protein sequence ID" value="GAA2517910.1"/>
    <property type="molecule type" value="Genomic_DNA"/>
</dbReference>
<dbReference type="InterPro" id="IPR025164">
    <property type="entry name" value="Toastrack_DUF4097"/>
</dbReference>
<dbReference type="RefSeq" id="WP_344169937.1">
    <property type="nucleotide sequence ID" value="NZ_BAAARY010000005.1"/>
</dbReference>
<comment type="caution">
    <text evidence="2">The sequence shown here is derived from an EMBL/GenBank/DDBJ whole genome shotgun (WGS) entry which is preliminary data.</text>
</comment>
<name>A0ABN3NAU1_9ACTN</name>
<organism evidence="2 3">
    <name type="scientific">Pilimelia columellifera subsp. columellifera</name>
    <dbReference type="NCBI Taxonomy" id="706583"/>
    <lineage>
        <taxon>Bacteria</taxon>
        <taxon>Bacillati</taxon>
        <taxon>Actinomycetota</taxon>
        <taxon>Actinomycetes</taxon>
        <taxon>Micromonosporales</taxon>
        <taxon>Micromonosporaceae</taxon>
        <taxon>Pilimelia</taxon>
    </lineage>
</organism>
<evidence type="ECO:0000313" key="2">
    <source>
        <dbReference type="EMBL" id="GAA2517910.1"/>
    </source>
</evidence>
<dbReference type="Pfam" id="PF13349">
    <property type="entry name" value="DUF4097"/>
    <property type="match status" value="1"/>
</dbReference>
<proteinExistence type="predicted"/>
<evidence type="ECO:0000313" key="3">
    <source>
        <dbReference type="Proteomes" id="UP001499978"/>
    </source>
</evidence>
<dbReference type="Proteomes" id="UP001499978">
    <property type="component" value="Unassembled WGS sequence"/>
</dbReference>
<evidence type="ECO:0000259" key="1">
    <source>
        <dbReference type="Pfam" id="PF13349"/>
    </source>
</evidence>
<gene>
    <name evidence="2" type="ORF">GCM10010201_13440</name>
</gene>
<protein>
    <recommendedName>
        <fullName evidence="1">DUF4097 domain-containing protein</fullName>
    </recommendedName>
</protein>
<accession>A0ABN3NAU1</accession>
<feature type="domain" description="DUF4097" evidence="1">
    <location>
        <begin position="150"/>
        <end position="235"/>
    </location>
</feature>